<evidence type="ECO:0000256" key="7">
    <source>
        <dbReference type="SAM" id="Phobius"/>
    </source>
</evidence>
<evidence type="ECO:0000256" key="3">
    <source>
        <dbReference type="ARBA" id="ARBA00022692"/>
    </source>
</evidence>
<gene>
    <name evidence="9" type="ORF">KP79_PYT00272</name>
</gene>
<sequence length="704" mass="79125">MSDSSEASKDVIRAKWYDVNRKLLPVKMFYFFTLAGMGCLYPFVTLYMKHVGLTSREVGIIYGMMPFIGYLVRPIIGNLADRIQKHKLILITCCLLNGVFHLLLLLVPEKGIYKHSVKMKTIIHCNQFNSYIHDCIPKHFENDVHCPTLFTNYVQIDFKKYRTAKLTSLDGKMDTGNFWPSFSWMESHGIKCSLDCKTGSGNSKPEVGFCGSPGNKQQQQRCKDYVLNLNHNDNLGISLSQIYLSLRKDTSGEVIIEKDTNCANFLLSNLTYNSDSYFNMNCAVDMELSCNVTCTDVTNQPCLHMEKIDTGEMTLTFWLFLLLFFLGNVSEAPILGLGDAITQNILGGEKRNLWGKQKLWGTLGFAVFAVTSAILVDLLSTDTSTNYNFSFYIFVFLLTVAAAVSCLLPIDRNILCINFSRNLSVFLDHPNIVMFLLALTCLGFMLGACETFLFWYLQDHLGNTLLIVPGATLLISCMVETVFLFASGPIILKLGHLNCIYLGFVSFGIRFLCYSFLTNAWQILAVEILYGLNMGLVLAAATSYSSILAPPGTAPTLQAVIRGCHFGCGKGLGSVLTGLLYPDHVLGMVWTFRLYGVLSFSCLFLYLTFNKVWLERRKRLQKGKNSMHTIEEDLDENVTSPTNVNKSLLENSVNSQSEEGIKSLMLTSVTNHTDENRRTRDFPWQSDDDNFANITSENDNSQRL</sequence>
<feature type="transmembrane region" description="Helical" evidence="7">
    <location>
        <begin position="29"/>
        <end position="48"/>
    </location>
</feature>
<feature type="transmembrane region" description="Helical" evidence="7">
    <location>
        <begin position="463"/>
        <end position="486"/>
    </location>
</feature>
<dbReference type="InterPro" id="IPR024989">
    <property type="entry name" value="MFS_assoc_dom"/>
</dbReference>
<feature type="transmembrane region" description="Helical" evidence="7">
    <location>
        <begin position="391"/>
        <end position="410"/>
    </location>
</feature>
<evidence type="ECO:0000256" key="4">
    <source>
        <dbReference type="ARBA" id="ARBA00022989"/>
    </source>
</evidence>
<evidence type="ECO:0000313" key="9">
    <source>
        <dbReference type="EMBL" id="OWF54933.1"/>
    </source>
</evidence>
<dbReference type="PANTHER" id="PTHR16172">
    <property type="entry name" value="MAJOR FACILITATOR SUPERFAMILY DOMAIN-CONTAINING PROTEIN 6-LIKE"/>
    <property type="match status" value="1"/>
</dbReference>
<feature type="compositionally biased region" description="Polar residues" evidence="6">
    <location>
        <begin position="692"/>
        <end position="704"/>
    </location>
</feature>
<evidence type="ECO:0000256" key="6">
    <source>
        <dbReference type="SAM" id="MobiDB-lite"/>
    </source>
</evidence>
<evidence type="ECO:0000256" key="1">
    <source>
        <dbReference type="ARBA" id="ARBA00004141"/>
    </source>
</evidence>
<comment type="subcellular location">
    <subcellularLocation>
        <location evidence="1">Membrane</location>
        <topology evidence="1">Multi-pass membrane protein</topology>
    </subcellularLocation>
</comment>
<feature type="transmembrane region" description="Helical" evidence="7">
    <location>
        <begin position="559"/>
        <end position="581"/>
    </location>
</feature>
<feature type="region of interest" description="Disordered" evidence="6">
    <location>
        <begin position="667"/>
        <end position="704"/>
    </location>
</feature>
<dbReference type="EMBL" id="NEDP02000817">
    <property type="protein sequence ID" value="OWF54933.1"/>
    <property type="molecule type" value="Genomic_DNA"/>
</dbReference>
<feature type="domain" description="Major facilitator superfamily associated" evidence="8">
    <location>
        <begin position="26"/>
        <end position="593"/>
    </location>
</feature>
<dbReference type="SUPFAM" id="SSF103473">
    <property type="entry name" value="MFS general substrate transporter"/>
    <property type="match status" value="1"/>
</dbReference>
<dbReference type="Proteomes" id="UP000242188">
    <property type="component" value="Unassembled WGS sequence"/>
</dbReference>
<dbReference type="AlphaFoldDB" id="A0A210R1J2"/>
<feature type="transmembrane region" description="Helical" evidence="7">
    <location>
        <begin position="523"/>
        <end position="547"/>
    </location>
</feature>
<dbReference type="Pfam" id="PF12832">
    <property type="entry name" value="MFS_1_like"/>
    <property type="match status" value="1"/>
</dbReference>
<dbReference type="GO" id="GO:0016020">
    <property type="term" value="C:membrane"/>
    <property type="evidence" value="ECO:0007669"/>
    <property type="project" value="UniProtKB-SubCell"/>
</dbReference>
<organism evidence="9 10">
    <name type="scientific">Mizuhopecten yessoensis</name>
    <name type="common">Japanese scallop</name>
    <name type="synonym">Patinopecten yessoensis</name>
    <dbReference type="NCBI Taxonomy" id="6573"/>
    <lineage>
        <taxon>Eukaryota</taxon>
        <taxon>Metazoa</taxon>
        <taxon>Spiralia</taxon>
        <taxon>Lophotrochozoa</taxon>
        <taxon>Mollusca</taxon>
        <taxon>Bivalvia</taxon>
        <taxon>Autobranchia</taxon>
        <taxon>Pteriomorphia</taxon>
        <taxon>Pectinida</taxon>
        <taxon>Pectinoidea</taxon>
        <taxon>Pectinidae</taxon>
        <taxon>Mizuhopecten</taxon>
    </lineage>
</organism>
<accession>A0A210R1J2</accession>
<comment type="similarity">
    <text evidence="2">Belongs to the major facilitator superfamily. MFSD6 family.</text>
</comment>
<evidence type="ECO:0000256" key="5">
    <source>
        <dbReference type="ARBA" id="ARBA00023136"/>
    </source>
</evidence>
<dbReference type="OrthoDB" id="515887at2759"/>
<dbReference type="Gene3D" id="1.20.1250.20">
    <property type="entry name" value="MFS general substrate transporter like domains"/>
    <property type="match status" value="3"/>
</dbReference>
<keyword evidence="4 7" id="KW-1133">Transmembrane helix</keyword>
<feature type="compositionally biased region" description="Basic and acidic residues" evidence="6">
    <location>
        <begin position="672"/>
        <end position="681"/>
    </location>
</feature>
<feature type="transmembrane region" description="Helical" evidence="7">
    <location>
        <begin position="60"/>
        <end position="76"/>
    </location>
</feature>
<feature type="transmembrane region" description="Helical" evidence="7">
    <location>
        <begin position="315"/>
        <end position="338"/>
    </location>
</feature>
<dbReference type="InterPro" id="IPR036259">
    <property type="entry name" value="MFS_trans_sf"/>
</dbReference>
<feature type="transmembrane region" description="Helical" evidence="7">
    <location>
        <begin position="88"/>
        <end position="107"/>
    </location>
</feature>
<comment type="caution">
    <text evidence="9">The sequence shown here is derived from an EMBL/GenBank/DDBJ whole genome shotgun (WGS) entry which is preliminary data.</text>
</comment>
<feature type="transmembrane region" description="Helical" evidence="7">
    <location>
        <begin position="498"/>
        <end position="517"/>
    </location>
</feature>
<proteinExistence type="inferred from homology"/>
<feature type="transmembrane region" description="Helical" evidence="7">
    <location>
        <begin position="587"/>
        <end position="609"/>
    </location>
</feature>
<keyword evidence="5 7" id="KW-0472">Membrane</keyword>
<evidence type="ECO:0000259" key="8">
    <source>
        <dbReference type="Pfam" id="PF12832"/>
    </source>
</evidence>
<dbReference type="PANTHER" id="PTHR16172:SF41">
    <property type="entry name" value="MAJOR FACILITATOR SUPERFAMILY DOMAIN-CONTAINING PROTEIN 6-LIKE"/>
    <property type="match status" value="1"/>
</dbReference>
<protein>
    <submittedName>
        <fullName evidence="9">Major facilitator superfamily domain-containing protein 6-B</fullName>
    </submittedName>
</protein>
<feature type="transmembrane region" description="Helical" evidence="7">
    <location>
        <begin position="431"/>
        <end position="457"/>
    </location>
</feature>
<keyword evidence="3 7" id="KW-0812">Transmembrane</keyword>
<reference evidence="9 10" key="1">
    <citation type="journal article" date="2017" name="Nat. Ecol. Evol.">
        <title>Scallop genome provides insights into evolution of bilaterian karyotype and development.</title>
        <authorList>
            <person name="Wang S."/>
            <person name="Zhang J."/>
            <person name="Jiao W."/>
            <person name="Li J."/>
            <person name="Xun X."/>
            <person name="Sun Y."/>
            <person name="Guo X."/>
            <person name="Huan P."/>
            <person name="Dong B."/>
            <person name="Zhang L."/>
            <person name="Hu X."/>
            <person name="Sun X."/>
            <person name="Wang J."/>
            <person name="Zhao C."/>
            <person name="Wang Y."/>
            <person name="Wang D."/>
            <person name="Huang X."/>
            <person name="Wang R."/>
            <person name="Lv J."/>
            <person name="Li Y."/>
            <person name="Zhang Z."/>
            <person name="Liu B."/>
            <person name="Lu W."/>
            <person name="Hui Y."/>
            <person name="Liang J."/>
            <person name="Zhou Z."/>
            <person name="Hou R."/>
            <person name="Li X."/>
            <person name="Liu Y."/>
            <person name="Li H."/>
            <person name="Ning X."/>
            <person name="Lin Y."/>
            <person name="Zhao L."/>
            <person name="Xing Q."/>
            <person name="Dou J."/>
            <person name="Li Y."/>
            <person name="Mao J."/>
            <person name="Guo H."/>
            <person name="Dou H."/>
            <person name="Li T."/>
            <person name="Mu C."/>
            <person name="Jiang W."/>
            <person name="Fu Q."/>
            <person name="Fu X."/>
            <person name="Miao Y."/>
            <person name="Liu J."/>
            <person name="Yu Q."/>
            <person name="Li R."/>
            <person name="Liao H."/>
            <person name="Li X."/>
            <person name="Kong Y."/>
            <person name="Jiang Z."/>
            <person name="Chourrout D."/>
            <person name="Li R."/>
            <person name="Bao Z."/>
        </authorList>
    </citation>
    <scope>NUCLEOTIDE SEQUENCE [LARGE SCALE GENOMIC DNA]</scope>
    <source>
        <strain evidence="9 10">PY_sf001</strain>
    </source>
</reference>
<dbReference type="InterPro" id="IPR051717">
    <property type="entry name" value="MFS_MFSD6"/>
</dbReference>
<keyword evidence="10" id="KW-1185">Reference proteome</keyword>
<feature type="transmembrane region" description="Helical" evidence="7">
    <location>
        <begin position="359"/>
        <end position="379"/>
    </location>
</feature>
<name>A0A210R1J2_MIZYE</name>
<evidence type="ECO:0000313" key="10">
    <source>
        <dbReference type="Proteomes" id="UP000242188"/>
    </source>
</evidence>
<evidence type="ECO:0000256" key="2">
    <source>
        <dbReference type="ARBA" id="ARBA00005241"/>
    </source>
</evidence>